<dbReference type="InterPro" id="IPR036637">
    <property type="entry name" value="Phosphohistidine_dom_sf"/>
</dbReference>
<evidence type="ECO:0000259" key="1">
    <source>
        <dbReference type="Pfam" id="PF00391"/>
    </source>
</evidence>
<dbReference type="InterPro" id="IPR051549">
    <property type="entry name" value="PEP_Utilizing_Enz"/>
</dbReference>
<dbReference type="EMBL" id="JAMQCR010000001">
    <property type="protein sequence ID" value="MCM2532673.1"/>
    <property type="molecule type" value="Genomic_DNA"/>
</dbReference>
<dbReference type="Pfam" id="PF01326">
    <property type="entry name" value="PPDK_N"/>
    <property type="match status" value="1"/>
</dbReference>
<comment type="caution">
    <text evidence="3">The sequence shown here is derived from an EMBL/GenBank/DDBJ whole genome shotgun (WGS) entry which is preliminary data.</text>
</comment>
<name>A0ABT0WAR6_9BACI</name>
<dbReference type="Gene3D" id="3.30.470.20">
    <property type="entry name" value="ATP-grasp fold, B domain"/>
    <property type="match status" value="1"/>
</dbReference>
<proteinExistence type="predicted"/>
<dbReference type="SUPFAM" id="SSF52009">
    <property type="entry name" value="Phosphohistidine domain"/>
    <property type="match status" value="1"/>
</dbReference>
<dbReference type="SUPFAM" id="SSF56059">
    <property type="entry name" value="Glutathione synthetase ATP-binding domain-like"/>
    <property type="match status" value="1"/>
</dbReference>
<dbReference type="PANTHER" id="PTHR43615">
    <property type="entry name" value="PHOSPHOENOLPYRUVATE SYNTHASE-RELATED"/>
    <property type="match status" value="1"/>
</dbReference>
<dbReference type="PANTHER" id="PTHR43615:SF1">
    <property type="entry name" value="PPDK_N DOMAIN-CONTAINING PROTEIN"/>
    <property type="match status" value="1"/>
</dbReference>
<evidence type="ECO:0000259" key="2">
    <source>
        <dbReference type="Pfam" id="PF01326"/>
    </source>
</evidence>
<reference evidence="3 4" key="1">
    <citation type="submission" date="2022-06" db="EMBL/GenBank/DDBJ databases">
        <authorList>
            <person name="Jeon C.O."/>
        </authorList>
    </citation>
    <scope>NUCLEOTIDE SEQUENCE [LARGE SCALE GENOMIC DNA]</scope>
    <source>
        <strain evidence="3 4">KCTC 13943</strain>
    </source>
</reference>
<dbReference type="InterPro" id="IPR002192">
    <property type="entry name" value="PPDK_AMP/ATP-bd"/>
</dbReference>
<evidence type="ECO:0000313" key="3">
    <source>
        <dbReference type="EMBL" id="MCM2532673.1"/>
    </source>
</evidence>
<evidence type="ECO:0000313" key="4">
    <source>
        <dbReference type="Proteomes" id="UP001523262"/>
    </source>
</evidence>
<dbReference type="NCBIfam" id="NF004878">
    <property type="entry name" value="PRK06241.1-3"/>
    <property type="match status" value="1"/>
</dbReference>
<feature type="domain" description="Pyruvate phosphate dikinase AMP/ATP-binding" evidence="2">
    <location>
        <begin position="1"/>
        <end position="131"/>
    </location>
</feature>
<dbReference type="Pfam" id="PF00391">
    <property type="entry name" value="PEP-utilizers"/>
    <property type="match status" value="1"/>
</dbReference>
<sequence length="703" mass="78757">MVFPEVSGIMFTADPISGHRHTISIDASFGLGEALVSGLVSADLYQVQSDRIVKKQISKKELAIYSVPEGGTITEQLPPELQQLQALPDSEIFELAKLGEKIEAHYGTEQDIEWGFADGKFHVLQSRPITSLYPIPSVSDGKFHVYINFNYIQVMTDPMKPLAISILSNITSFLKKNPASSEDQLLRGAGGRAFADFTGALSLNPVRKRMIKALKGMDELMASAIEEVTSREQISQISVPKKIILRVSRRLSTIIIPVASKVIANLFINDPRKANENVRALIEEKVQEIERKVLVVSGAERIRLIKQEMEMMAPEVLSKIVVYFITGIIASGILEKKLKKKVGEKQSAMLLSQLYKSLPGNITTEMGLELADLSDKARRYPEVVDYLQLGNHKNFYEKMNTISNGAEFKDKLNQFLKKYGMRCAGEIDITRPRWIEDPTQLVPSIIANIRTSSPGEHRKKFKQGEMEAEAAGEKIVSQFHSFEKRRVSRLVYLYRKLMGMREHHKFAIIRVLYVYKRAILEEARTLVGKGILRQEEDVFYFTLEELIDLIENRFFGNVQEMVEVREKQHELYFKMKSPRVMTSEGEIITGKLREAKAPKGAILGTPVSAGVVEGIARVVLRPEDAKLNPGEILVAPYTDPGWTPLFTSAVGLITEVGGMMTHGSVIAREYGIPAVVGIERATEIIKDGTYIRVDGTEGFVQIL</sequence>
<dbReference type="Proteomes" id="UP001523262">
    <property type="component" value="Unassembled WGS sequence"/>
</dbReference>
<gene>
    <name evidence="3" type="ORF">NDK43_10105</name>
</gene>
<keyword evidence="4" id="KW-1185">Reference proteome</keyword>
<dbReference type="InterPro" id="IPR008279">
    <property type="entry name" value="PEP-util_enz_mobile_dom"/>
</dbReference>
<dbReference type="Gene3D" id="3.50.30.10">
    <property type="entry name" value="Phosphohistidine domain"/>
    <property type="match status" value="1"/>
</dbReference>
<protein>
    <submittedName>
        <fullName evidence="3">Phosphoenolpyruvate synthase</fullName>
    </submittedName>
</protein>
<accession>A0ABT0WAR6</accession>
<organism evidence="3 4">
    <name type="scientific">Neobacillus pocheonensis</name>
    <dbReference type="NCBI Taxonomy" id="363869"/>
    <lineage>
        <taxon>Bacteria</taxon>
        <taxon>Bacillati</taxon>
        <taxon>Bacillota</taxon>
        <taxon>Bacilli</taxon>
        <taxon>Bacillales</taxon>
        <taxon>Bacillaceae</taxon>
        <taxon>Neobacillus</taxon>
    </lineage>
</organism>
<feature type="domain" description="PEP-utilising enzyme mobile" evidence="1">
    <location>
        <begin position="628"/>
        <end position="698"/>
    </location>
</feature>